<dbReference type="PANTHER" id="PTHR24092">
    <property type="entry name" value="PROBABLE PHOSPHOLIPID-TRANSPORTING ATPASE"/>
    <property type="match status" value="1"/>
</dbReference>
<evidence type="ECO:0000313" key="2">
    <source>
        <dbReference type="EMBL" id="KAH7968887.1"/>
    </source>
</evidence>
<dbReference type="Gene3D" id="2.70.150.10">
    <property type="entry name" value="Calcium-transporting ATPase, cytoplasmic transduction domain A"/>
    <property type="match status" value="1"/>
</dbReference>
<dbReference type="GO" id="GO:0005886">
    <property type="term" value="C:plasma membrane"/>
    <property type="evidence" value="ECO:0007669"/>
    <property type="project" value="TreeGrafter"/>
</dbReference>
<organism evidence="2 3">
    <name type="scientific">Rhipicephalus sanguineus</name>
    <name type="common">Brown dog tick</name>
    <name type="synonym">Ixodes sanguineus</name>
    <dbReference type="NCBI Taxonomy" id="34632"/>
    <lineage>
        <taxon>Eukaryota</taxon>
        <taxon>Metazoa</taxon>
        <taxon>Ecdysozoa</taxon>
        <taxon>Arthropoda</taxon>
        <taxon>Chelicerata</taxon>
        <taxon>Arachnida</taxon>
        <taxon>Acari</taxon>
        <taxon>Parasitiformes</taxon>
        <taxon>Ixodida</taxon>
        <taxon>Ixodoidea</taxon>
        <taxon>Ixodidae</taxon>
        <taxon>Rhipicephalinae</taxon>
        <taxon>Rhipicephalus</taxon>
        <taxon>Rhipicephalus</taxon>
    </lineage>
</organism>
<feature type="domain" description="P-type ATPase N-terminal" evidence="1">
    <location>
        <begin position="39"/>
        <end position="101"/>
    </location>
</feature>
<gene>
    <name evidence="2" type="ORF">HPB52_012274</name>
</gene>
<evidence type="ECO:0000313" key="3">
    <source>
        <dbReference type="Proteomes" id="UP000821837"/>
    </source>
</evidence>
<dbReference type="VEuPathDB" id="VectorBase:RSAN_032992"/>
<dbReference type="Proteomes" id="UP000821837">
    <property type="component" value="Unassembled WGS sequence"/>
</dbReference>
<accession>A0A9D4Q6L2</accession>
<reference evidence="2" key="1">
    <citation type="journal article" date="2020" name="Cell">
        <title>Large-Scale Comparative Analyses of Tick Genomes Elucidate Their Genetic Diversity and Vector Capacities.</title>
        <authorList>
            <consortium name="Tick Genome and Microbiome Consortium (TIGMIC)"/>
            <person name="Jia N."/>
            <person name="Wang J."/>
            <person name="Shi W."/>
            <person name="Du L."/>
            <person name="Sun Y."/>
            <person name="Zhan W."/>
            <person name="Jiang J.F."/>
            <person name="Wang Q."/>
            <person name="Zhang B."/>
            <person name="Ji P."/>
            <person name="Bell-Sakyi L."/>
            <person name="Cui X.M."/>
            <person name="Yuan T.T."/>
            <person name="Jiang B.G."/>
            <person name="Yang W.F."/>
            <person name="Lam T.T."/>
            <person name="Chang Q.C."/>
            <person name="Ding S.J."/>
            <person name="Wang X.J."/>
            <person name="Zhu J.G."/>
            <person name="Ruan X.D."/>
            <person name="Zhao L."/>
            <person name="Wei J.T."/>
            <person name="Ye R.Z."/>
            <person name="Que T.C."/>
            <person name="Du C.H."/>
            <person name="Zhou Y.H."/>
            <person name="Cheng J.X."/>
            <person name="Dai P.F."/>
            <person name="Guo W.B."/>
            <person name="Han X.H."/>
            <person name="Huang E.J."/>
            <person name="Li L.F."/>
            <person name="Wei W."/>
            <person name="Gao Y.C."/>
            <person name="Liu J.Z."/>
            <person name="Shao H.Z."/>
            <person name="Wang X."/>
            <person name="Wang C.C."/>
            <person name="Yang T.C."/>
            <person name="Huo Q.B."/>
            <person name="Li W."/>
            <person name="Chen H.Y."/>
            <person name="Chen S.E."/>
            <person name="Zhou L.G."/>
            <person name="Ni X.B."/>
            <person name="Tian J.H."/>
            <person name="Sheng Y."/>
            <person name="Liu T."/>
            <person name="Pan Y.S."/>
            <person name="Xia L.Y."/>
            <person name="Li J."/>
            <person name="Zhao F."/>
            <person name="Cao W.C."/>
        </authorList>
    </citation>
    <scope>NUCLEOTIDE SEQUENCE</scope>
    <source>
        <strain evidence="2">Rsan-2018</strain>
    </source>
</reference>
<comment type="caution">
    <text evidence="2">The sequence shown here is derived from an EMBL/GenBank/DDBJ whole genome shotgun (WGS) entry which is preliminary data.</text>
</comment>
<evidence type="ECO:0000259" key="1">
    <source>
        <dbReference type="Pfam" id="PF16209"/>
    </source>
</evidence>
<name>A0A9D4Q6L2_RHISA</name>
<dbReference type="InterPro" id="IPR023298">
    <property type="entry name" value="ATPase_P-typ_TM_dom_sf"/>
</dbReference>
<dbReference type="PANTHER" id="PTHR24092:SF150">
    <property type="entry name" value="PHOSPHOLIPID-TRANSPORTING ATPASE"/>
    <property type="match status" value="1"/>
</dbReference>
<proteinExistence type="predicted"/>
<dbReference type="Pfam" id="PF16209">
    <property type="entry name" value="PhoLip_ATPase_N"/>
    <property type="match status" value="1"/>
</dbReference>
<dbReference type="GO" id="GO:0005802">
    <property type="term" value="C:trans-Golgi network"/>
    <property type="evidence" value="ECO:0007669"/>
    <property type="project" value="TreeGrafter"/>
</dbReference>
<dbReference type="InterPro" id="IPR032631">
    <property type="entry name" value="P-type_ATPase_N"/>
</dbReference>
<sequence>MQAPEHVPMLGFASGSAAEEDDKHSGASDHHESGEHRTIYINAPQKQKFCSNSITTAKYNVLSFLPKFLFEQFRRYANVFFLFIALLQQIPNVSPTGRYTTAVPLVFILVVSALKEIVEDFKRHLADDAVNNSIVLALRDGEWKGIRWTQVMVGDFLKITSGHEPQGMCYIETANLDGETNLKIRQGLPQTAGMLTTKSLLEMQGHVECDLPNRHLYEFTGNIHITTPK</sequence>
<dbReference type="SUPFAM" id="SSF81653">
    <property type="entry name" value="Calcium ATPase, transduction domain A"/>
    <property type="match status" value="1"/>
</dbReference>
<protein>
    <recommendedName>
        <fullName evidence="1">P-type ATPase N-terminal domain-containing protein</fullName>
    </recommendedName>
</protein>
<keyword evidence="3" id="KW-1185">Reference proteome</keyword>
<reference evidence="2" key="2">
    <citation type="submission" date="2021-09" db="EMBL/GenBank/DDBJ databases">
        <authorList>
            <person name="Jia N."/>
            <person name="Wang J."/>
            <person name="Shi W."/>
            <person name="Du L."/>
            <person name="Sun Y."/>
            <person name="Zhan W."/>
            <person name="Jiang J."/>
            <person name="Wang Q."/>
            <person name="Zhang B."/>
            <person name="Ji P."/>
            <person name="Sakyi L.B."/>
            <person name="Cui X."/>
            <person name="Yuan T."/>
            <person name="Jiang B."/>
            <person name="Yang W."/>
            <person name="Lam T.T.-Y."/>
            <person name="Chang Q."/>
            <person name="Ding S."/>
            <person name="Wang X."/>
            <person name="Zhu J."/>
            <person name="Ruan X."/>
            <person name="Zhao L."/>
            <person name="Wei J."/>
            <person name="Que T."/>
            <person name="Du C."/>
            <person name="Cheng J."/>
            <person name="Dai P."/>
            <person name="Han X."/>
            <person name="Huang E."/>
            <person name="Gao Y."/>
            <person name="Liu J."/>
            <person name="Shao H."/>
            <person name="Ye R."/>
            <person name="Li L."/>
            <person name="Wei W."/>
            <person name="Wang X."/>
            <person name="Wang C."/>
            <person name="Huo Q."/>
            <person name="Li W."/>
            <person name="Guo W."/>
            <person name="Chen H."/>
            <person name="Chen S."/>
            <person name="Zhou L."/>
            <person name="Zhou L."/>
            <person name="Ni X."/>
            <person name="Tian J."/>
            <person name="Zhou Y."/>
            <person name="Sheng Y."/>
            <person name="Liu T."/>
            <person name="Pan Y."/>
            <person name="Xia L."/>
            <person name="Li J."/>
            <person name="Zhao F."/>
            <person name="Cao W."/>
        </authorList>
    </citation>
    <scope>NUCLEOTIDE SEQUENCE</scope>
    <source>
        <strain evidence="2">Rsan-2018</strain>
        <tissue evidence="2">Larvae</tissue>
    </source>
</reference>
<dbReference type="EMBL" id="JABSTV010001248">
    <property type="protein sequence ID" value="KAH7968887.1"/>
    <property type="molecule type" value="Genomic_DNA"/>
</dbReference>
<dbReference type="AlphaFoldDB" id="A0A9D4Q6L2"/>
<dbReference type="SUPFAM" id="SSF81665">
    <property type="entry name" value="Calcium ATPase, transmembrane domain M"/>
    <property type="match status" value="1"/>
</dbReference>
<dbReference type="GO" id="GO:0140326">
    <property type="term" value="F:ATPase-coupled intramembrane lipid transporter activity"/>
    <property type="evidence" value="ECO:0007669"/>
    <property type="project" value="TreeGrafter"/>
</dbReference>
<dbReference type="GO" id="GO:0045332">
    <property type="term" value="P:phospholipid translocation"/>
    <property type="evidence" value="ECO:0007669"/>
    <property type="project" value="TreeGrafter"/>
</dbReference>
<dbReference type="InterPro" id="IPR008250">
    <property type="entry name" value="ATPase_P-typ_transduc_dom_A_sf"/>
</dbReference>